<comment type="subcellular location">
    <subcellularLocation>
        <location evidence="9">Cytoplasm</location>
    </subcellularLocation>
</comment>
<dbReference type="UniPathway" id="UPA00068"/>
<keyword evidence="4 9" id="KW-0479">Metal-binding</keyword>
<dbReference type="Pfam" id="PF01546">
    <property type="entry name" value="Peptidase_M20"/>
    <property type="match status" value="1"/>
</dbReference>
<evidence type="ECO:0000256" key="2">
    <source>
        <dbReference type="ARBA" id="ARBA00022571"/>
    </source>
</evidence>
<dbReference type="InterPro" id="IPR036264">
    <property type="entry name" value="Bact_exopeptidase_dim_dom"/>
</dbReference>
<dbReference type="PANTHER" id="PTHR43808:SF28">
    <property type="entry name" value="[LYSW]-LYSINE_[LYSW]-ORNITHINE HYDROLASE"/>
    <property type="match status" value="1"/>
</dbReference>
<evidence type="ECO:0000256" key="3">
    <source>
        <dbReference type="ARBA" id="ARBA00022605"/>
    </source>
</evidence>
<name>A0A7J3I9Z6_9CREN</name>
<feature type="active site" evidence="9">
    <location>
        <position position="82"/>
    </location>
</feature>
<dbReference type="HAMAP" id="MF_01120">
    <property type="entry name" value="LysK"/>
    <property type="match status" value="1"/>
</dbReference>
<comment type="function">
    <text evidence="9">Catalyzes the release of L-lysine from [LysW]-gamma-L-lysine and the release of L-ornithine from [LysW]-L-ornithine.</text>
</comment>
<dbReference type="Gene3D" id="3.40.630.10">
    <property type="entry name" value="Zn peptidases"/>
    <property type="match status" value="2"/>
</dbReference>
<keyword evidence="8 9" id="KW-0170">Cobalt</keyword>
<dbReference type="PANTHER" id="PTHR43808">
    <property type="entry name" value="ACETYLORNITHINE DEACETYLASE"/>
    <property type="match status" value="1"/>
</dbReference>
<dbReference type="GO" id="GO:0016811">
    <property type="term" value="F:hydrolase activity, acting on carbon-nitrogen (but not peptide) bonds, in linear amides"/>
    <property type="evidence" value="ECO:0007669"/>
    <property type="project" value="UniProtKB-UniRule"/>
</dbReference>
<keyword evidence="2 9" id="KW-0055">Arginine biosynthesis</keyword>
<comment type="pathway">
    <text evidence="9">Amino-acid biosynthesis; L-arginine biosynthesis.</text>
</comment>
<comment type="cofactor">
    <cofactor evidence="9">
        <name>Zn(2+)</name>
        <dbReference type="ChEBI" id="CHEBI:29105"/>
    </cofactor>
    <cofactor evidence="9">
        <name>Co(2+)</name>
        <dbReference type="ChEBI" id="CHEBI:48828"/>
    </cofactor>
    <text evidence="9">Binds 2 Zn(2+) or Co(2+) ions per subunit.</text>
</comment>
<evidence type="ECO:0000256" key="4">
    <source>
        <dbReference type="ARBA" id="ARBA00022723"/>
    </source>
</evidence>
<dbReference type="GO" id="GO:0008270">
    <property type="term" value="F:zinc ion binding"/>
    <property type="evidence" value="ECO:0007669"/>
    <property type="project" value="UniProtKB-UniRule"/>
</dbReference>
<feature type="binding site" evidence="9">
    <location>
        <position position="161"/>
    </location>
    <ligand>
        <name>Zn(2+)</name>
        <dbReference type="ChEBI" id="CHEBI:29105"/>
        <label>1</label>
    </ligand>
</feature>
<dbReference type="GO" id="GO:0019878">
    <property type="term" value="P:lysine biosynthetic process via aminoadipic acid"/>
    <property type="evidence" value="ECO:0007669"/>
    <property type="project" value="UniProtKB-UniRule"/>
</dbReference>
<comment type="similarity">
    <text evidence="9">Belongs to the peptidase M20A family. LysK subfamily.</text>
</comment>
<evidence type="ECO:0000256" key="7">
    <source>
        <dbReference type="ARBA" id="ARBA00023154"/>
    </source>
</evidence>
<dbReference type="UniPathway" id="UPA00033">
    <property type="reaction ID" value="UER00039"/>
</dbReference>
<dbReference type="SUPFAM" id="SSF55031">
    <property type="entry name" value="Bacterial exopeptidase dimerisation domain"/>
    <property type="match status" value="1"/>
</dbReference>
<keyword evidence="6 9" id="KW-0862">Zinc</keyword>
<evidence type="ECO:0000259" key="10">
    <source>
        <dbReference type="Pfam" id="PF07687"/>
    </source>
</evidence>
<feature type="active site" description="Proton acceptor" evidence="9">
    <location>
        <position position="137"/>
    </location>
</feature>
<keyword evidence="1 9" id="KW-0963">Cytoplasm</keyword>
<dbReference type="GO" id="GO:0042450">
    <property type="term" value="P:L-arginine biosynthetic process via ornithine"/>
    <property type="evidence" value="ECO:0007669"/>
    <property type="project" value="UniProtKB-UniRule"/>
</dbReference>
<evidence type="ECO:0000256" key="9">
    <source>
        <dbReference type="HAMAP-Rule" id="MF_01120"/>
    </source>
</evidence>
<evidence type="ECO:0000256" key="5">
    <source>
        <dbReference type="ARBA" id="ARBA00022801"/>
    </source>
</evidence>
<dbReference type="InterPro" id="IPR050072">
    <property type="entry name" value="Peptidase_M20A"/>
</dbReference>
<keyword evidence="3 9" id="KW-0028">Amino-acid biosynthesis</keyword>
<dbReference type="EC" id="3.5.1.130" evidence="9"/>
<evidence type="ECO:0000256" key="8">
    <source>
        <dbReference type="ARBA" id="ARBA00023285"/>
    </source>
</evidence>
<dbReference type="InterPro" id="IPR011650">
    <property type="entry name" value="Peptidase_M20_dimer"/>
</dbReference>
<dbReference type="GO" id="GO:0050897">
    <property type="term" value="F:cobalt ion binding"/>
    <property type="evidence" value="ECO:0007669"/>
    <property type="project" value="UniProtKB-UniRule"/>
</dbReference>
<comment type="catalytic activity">
    <reaction evidence="9">
        <text>[amino-group carrier protein]-C-terminal-gamma-(L-lysyl)-L-glutamate + H2O = [amino-group carrier protein]-C-terminal-L-glutamate + L-lysine</text>
        <dbReference type="Rhea" id="RHEA:48684"/>
        <dbReference type="Rhea" id="RHEA-COMP:9693"/>
        <dbReference type="Rhea" id="RHEA-COMP:9715"/>
        <dbReference type="ChEBI" id="CHEBI:15377"/>
        <dbReference type="ChEBI" id="CHEBI:32551"/>
        <dbReference type="ChEBI" id="CHEBI:78525"/>
        <dbReference type="ChEBI" id="CHEBI:78526"/>
        <dbReference type="EC" id="3.5.1.130"/>
    </reaction>
</comment>
<dbReference type="EMBL" id="DTAI01000230">
    <property type="protein sequence ID" value="HGN37423.1"/>
    <property type="molecule type" value="Genomic_DNA"/>
</dbReference>
<organism evidence="11">
    <name type="scientific">Ignisphaera aggregans</name>
    <dbReference type="NCBI Taxonomy" id="334771"/>
    <lineage>
        <taxon>Archaea</taxon>
        <taxon>Thermoproteota</taxon>
        <taxon>Thermoprotei</taxon>
        <taxon>Desulfurococcales</taxon>
        <taxon>Desulfurococcaceae</taxon>
        <taxon>Ignisphaera</taxon>
    </lineage>
</organism>
<feature type="binding site" evidence="9">
    <location>
        <position position="104"/>
    </location>
    <ligand>
        <name>Zn(2+)</name>
        <dbReference type="ChEBI" id="CHEBI:29105"/>
        <label>1</label>
    </ligand>
</feature>
<dbReference type="AlphaFoldDB" id="A0A7J3I9Z6"/>
<protein>
    <recommendedName>
        <fullName evidence="9">Putative [LysW]-lysine/[LysW]-ornithine hydrolase</fullName>
        <ecNumber evidence="9">3.5.1.130</ecNumber>
        <ecNumber evidence="9">3.5.1.132</ecNumber>
    </recommendedName>
</protein>
<feature type="binding site" evidence="9">
    <location>
        <position position="342"/>
    </location>
    <ligand>
        <name>Zn(2+)</name>
        <dbReference type="ChEBI" id="CHEBI:29105"/>
        <label>2</label>
    </ligand>
</feature>
<dbReference type="NCBIfam" id="TIGR01902">
    <property type="entry name" value="dapE-lys-deAc"/>
    <property type="match status" value="1"/>
</dbReference>
<feature type="binding site" evidence="9">
    <location>
        <position position="138"/>
    </location>
    <ligand>
        <name>Zn(2+)</name>
        <dbReference type="ChEBI" id="CHEBI:29105"/>
        <label>2</label>
    </ligand>
</feature>
<feature type="binding site" evidence="9">
    <location>
        <position position="80"/>
    </location>
    <ligand>
        <name>Zn(2+)</name>
        <dbReference type="ChEBI" id="CHEBI:29105"/>
        <label>1</label>
    </ligand>
</feature>
<evidence type="ECO:0000313" key="11">
    <source>
        <dbReference type="EMBL" id="HGN37423.1"/>
    </source>
</evidence>
<dbReference type="SUPFAM" id="SSF53187">
    <property type="entry name" value="Zn-dependent exopeptidases"/>
    <property type="match status" value="1"/>
</dbReference>
<keyword evidence="5 9" id="KW-0378">Hydrolase</keyword>
<proteinExistence type="inferred from homology"/>
<sequence>MKISNLQWIELEDVSLNNLAIDMLIDLLKAYSPTGEENRAVTVLKEYATDLGYEDIYIDGVGNLIASYGDGDISIAFIGHIDTIPGELPVVFDGERIIGRGAVDAKGPLTALFIGVSQARAHIGKNIKVYSIAVVGEEGDSKGARNLISKGFRVGGSIIAEPSNNTGIVVGYRGSIKLRIQCRGSGGHTSSPTLESSACISLLKIWNAINEEMHGFKYDENSSALLYIHCGEHARYNVYPKYGEMLIDIRISVNESTESILKFINTIVNGSKSCTHSIIDSTPPIKVSPNNPIVRALTRAILKRNEKPKILYKLGTSDMNILYPYITHNMAAYGPGRSELAHSDREEITVSELIHGIDIYRETVTEFVNIVEKKLY</sequence>
<dbReference type="InterPro" id="IPR010175">
    <property type="entry name" value="LysK"/>
</dbReference>
<keyword evidence="7 9" id="KW-0457">Lysine biosynthesis</keyword>
<dbReference type="EC" id="3.5.1.132" evidence="9"/>
<comment type="pathway">
    <text evidence="9">Amino-acid biosynthesis; L-lysine biosynthesis via AAA pathway; L-lysine from L-alpha-aminoadipate (Thermus route): step 5/5.</text>
</comment>
<dbReference type="InterPro" id="IPR002933">
    <property type="entry name" value="Peptidase_M20"/>
</dbReference>
<accession>A0A7J3I9Z6</accession>
<comment type="catalytic activity">
    <reaction evidence="9">
        <text>[amino-group carrier protein]-C-terminal-gamma-(L-ornithyl)-L-glutamate + H2O = [amino-group carrier protein]-C-terminal-L-glutamate + L-ornithine</text>
        <dbReference type="Rhea" id="RHEA:52676"/>
        <dbReference type="Rhea" id="RHEA-COMP:9693"/>
        <dbReference type="Rhea" id="RHEA-COMP:13328"/>
        <dbReference type="ChEBI" id="CHEBI:15377"/>
        <dbReference type="ChEBI" id="CHEBI:46911"/>
        <dbReference type="ChEBI" id="CHEBI:78525"/>
        <dbReference type="ChEBI" id="CHEBI:136763"/>
        <dbReference type="EC" id="3.5.1.132"/>
    </reaction>
</comment>
<feature type="binding site" evidence="9">
    <location>
        <position position="104"/>
    </location>
    <ligand>
        <name>Zn(2+)</name>
        <dbReference type="ChEBI" id="CHEBI:29105"/>
        <label>2</label>
    </ligand>
</feature>
<gene>
    <name evidence="9" type="primary">lysK</name>
    <name evidence="11" type="ORF">ENT87_07765</name>
</gene>
<dbReference type="Pfam" id="PF07687">
    <property type="entry name" value="M20_dimer"/>
    <property type="match status" value="1"/>
</dbReference>
<reference evidence="11" key="1">
    <citation type="journal article" date="2020" name="mSystems">
        <title>Genome- and Community-Level Interaction Insights into Carbon Utilization and Element Cycling Functions of Hydrothermarchaeota in Hydrothermal Sediment.</title>
        <authorList>
            <person name="Zhou Z."/>
            <person name="Liu Y."/>
            <person name="Xu W."/>
            <person name="Pan J."/>
            <person name="Luo Z.H."/>
            <person name="Li M."/>
        </authorList>
    </citation>
    <scope>NUCLEOTIDE SEQUENCE [LARGE SCALE GENOMIC DNA]</scope>
    <source>
        <strain evidence="11">SpSt-618</strain>
    </source>
</reference>
<evidence type="ECO:0000256" key="6">
    <source>
        <dbReference type="ARBA" id="ARBA00022833"/>
    </source>
</evidence>
<dbReference type="GO" id="GO:0005737">
    <property type="term" value="C:cytoplasm"/>
    <property type="evidence" value="ECO:0007669"/>
    <property type="project" value="UniProtKB-SubCell"/>
</dbReference>
<evidence type="ECO:0000256" key="1">
    <source>
        <dbReference type="ARBA" id="ARBA00022490"/>
    </source>
</evidence>
<feature type="domain" description="Peptidase M20 dimerisation" evidence="10">
    <location>
        <begin position="171"/>
        <end position="269"/>
    </location>
</feature>
<comment type="caution">
    <text evidence="11">The sequence shown here is derived from an EMBL/GenBank/DDBJ whole genome shotgun (WGS) entry which is preliminary data.</text>
</comment>